<name>A0A1R2BYJ1_9CILI</name>
<gene>
    <name evidence="1" type="ORF">SteCoe_17615</name>
</gene>
<keyword evidence="2" id="KW-1185">Reference proteome</keyword>
<accession>A0A1R2BYJ1</accession>
<organism evidence="1 2">
    <name type="scientific">Stentor coeruleus</name>
    <dbReference type="NCBI Taxonomy" id="5963"/>
    <lineage>
        <taxon>Eukaryota</taxon>
        <taxon>Sar</taxon>
        <taxon>Alveolata</taxon>
        <taxon>Ciliophora</taxon>
        <taxon>Postciliodesmatophora</taxon>
        <taxon>Heterotrichea</taxon>
        <taxon>Heterotrichida</taxon>
        <taxon>Stentoridae</taxon>
        <taxon>Stentor</taxon>
    </lineage>
</organism>
<evidence type="ECO:0000313" key="1">
    <source>
        <dbReference type="EMBL" id="OMJ81850.1"/>
    </source>
</evidence>
<comment type="caution">
    <text evidence="1">The sequence shown here is derived from an EMBL/GenBank/DDBJ whole genome shotgun (WGS) entry which is preliminary data.</text>
</comment>
<proteinExistence type="predicted"/>
<dbReference type="EMBL" id="MPUH01000364">
    <property type="protein sequence ID" value="OMJ81850.1"/>
    <property type="molecule type" value="Genomic_DNA"/>
</dbReference>
<protein>
    <submittedName>
        <fullName evidence="1">Uncharacterized protein</fullName>
    </submittedName>
</protein>
<dbReference type="Proteomes" id="UP000187209">
    <property type="component" value="Unassembled WGS sequence"/>
</dbReference>
<reference evidence="1 2" key="1">
    <citation type="submission" date="2016-11" db="EMBL/GenBank/DDBJ databases">
        <title>The macronuclear genome of Stentor coeruleus: a giant cell with tiny introns.</title>
        <authorList>
            <person name="Slabodnick M."/>
            <person name="Ruby J.G."/>
            <person name="Reiff S.B."/>
            <person name="Swart E.C."/>
            <person name="Gosai S."/>
            <person name="Prabakaran S."/>
            <person name="Witkowska E."/>
            <person name="Larue G.E."/>
            <person name="Fisher S."/>
            <person name="Freeman R.M."/>
            <person name="Gunawardena J."/>
            <person name="Chu W."/>
            <person name="Stover N.A."/>
            <person name="Gregory B.D."/>
            <person name="Nowacki M."/>
            <person name="Derisi J."/>
            <person name="Roy S.W."/>
            <person name="Marshall W.F."/>
            <person name="Sood P."/>
        </authorList>
    </citation>
    <scope>NUCLEOTIDE SEQUENCE [LARGE SCALE GENOMIC DNA]</scope>
    <source>
        <strain evidence="1">WM001</strain>
    </source>
</reference>
<evidence type="ECO:0000313" key="2">
    <source>
        <dbReference type="Proteomes" id="UP000187209"/>
    </source>
</evidence>
<sequence>MIKQGYSKDHLILRIHNKEKNQARLLAEKKKIQSINERSKKNIKYIQENRKKTLASPIKKNLGNLDTYMFNESPCISVDENPRFKIIKPIEINSKEYESEIKQYLGVNFEESTSKAINHVYNRSKSSLELTRRNPVKNPWEQRLKQLDEEEKQIQKSLNELDRKHKLNTKNLKSTKSFDNIAENDSIVKSLHQINILLLKVLDKTVKRNK</sequence>
<dbReference type="AlphaFoldDB" id="A0A1R2BYJ1"/>